<dbReference type="AlphaFoldDB" id="A0A8J3J1I2"/>
<evidence type="ECO:0000313" key="2">
    <source>
        <dbReference type="EMBL" id="GID12825.1"/>
    </source>
</evidence>
<comment type="caution">
    <text evidence="2">The sequence shown here is derived from an EMBL/GenBank/DDBJ whole genome shotgun (WGS) entry which is preliminary data.</text>
</comment>
<keyword evidence="3" id="KW-1185">Reference proteome</keyword>
<dbReference type="Proteomes" id="UP000612808">
    <property type="component" value="Unassembled WGS sequence"/>
</dbReference>
<reference evidence="2" key="1">
    <citation type="submission" date="2021-01" db="EMBL/GenBank/DDBJ databases">
        <title>Whole genome shotgun sequence of Actinocatenispora rupis NBRC 107355.</title>
        <authorList>
            <person name="Komaki H."/>
            <person name="Tamura T."/>
        </authorList>
    </citation>
    <scope>NUCLEOTIDE SEQUENCE</scope>
    <source>
        <strain evidence="2">NBRC 107355</strain>
    </source>
</reference>
<dbReference type="RefSeq" id="WP_203659204.1">
    <property type="nucleotide sequence ID" value="NZ_BAAAZM010000008.1"/>
</dbReference>
<proteinExistence type="predicted"/>
<name>A0A8J3J1I2_9ACTN</name>
<evidence type="ECO:0000256" key="1">
    <source>
        <dbReference type="SAM" id="MobiDB-lite"/>
    </source>
</evidence>
<dbReference type="Pfam" id="PF12502">
    <property type="entry name" value="DUF3710"/>
    <property type="match status" value="1"/>
</dbReference>
<evidence type="ECO:0008006" key="4">
    <source>
        <dbReference type="Google" id="ProtNLM"/>
    </source>
</evidence>
<accession>A0A8J3J1I2</accession>
<gene>
    <name evidence="2" type="ORF">Aru02nite_37140</name>
</gene>
<feature type="compositionally biased region" description="Acidic residues" evidence="1">
    <location>
        <begin position="12"/>
        <end position="62"/>
    </location>
</feature>
<feature type="region of interest" description="Disordered" evidence="1">
    <location>
        <begin position="1"/>
        <end position="80"/>
    </location>
</feature>
<protein>
    <recommendedName>
        <fullName evidence="4">DUF3710 domain-containing protein</fullName>
    </recommendedName>
</protein>
<dbReference type="EMBL" id="BOMB01000021">
    <property type="protein sequence ID" value="GID12825.1"/>
    <property type="molecule type" value="Genomic_DNA"/>
</dbReference>
<organism evidence="2 3">
    <name type="scientific">Actinocatenispora rupis</name>
    <dbReference type="NCBI Taxonomy" id="519421"/>
    <lineage>
        <taxon>Bacteria</taxon>
        <taxon>Bacillati</taxon>
        <taxon>Actinomycetota</taxon>
        <taxon>Actinomycetes</taxon>
        <taxon>Micromonosporales</taxon>
        <taxon>Micromonosporaceae</taxon>
        <taxon>Actinocatenispora</taxon>
    </lineage>
</organism>
<feature type="region of interest" description="Disordered" evidence="1">
    <location>
        <begin position="226"/>
        <end position="260"/>
    </location>
</feature>
<dbReference type="InterPro" id="IPR022183">
    <property type="entry name" value="DUF3710"/>
</dbReference>
<sequence>MSLFRRRRSAEDSADLADDAEPTVADDADEPDDAEESDAADDAADVDDTDDADDSDEDDDEAGERAEAGPYDVDDAPDDDLERLDLGSLKIPAMPGVEVQIQANEQGEIAAVALIAGNSAVQVGAFAAPRTEGIWDEVRAELRTGLTAEGGKVREESGPYGRELAGRIATPDGPQDVRFVGIDGPRWFVRAVFHGAVATDRSAAPQLIECLENMLVERGKEAMPVREPLPLQLPPEAVAQQQAEAGDADGTDGSQVDGGR</sequence>
<feature type="compositionally biased region" description="Low complexity" evidence="1">
    <location>
        <begin position="228"/>
        <end position="245"/>
    </location>
</feature>
<evidence type="ECO:0000313" key="3">
    <source>
        <dbReference type="Proteomes" id="UP000612808"/>
    </source>
</evidence>